<dbReference type="RefSeq" id="WP_311620796.1">
    <property type="nucleotide sequence ID" value="NZ_JAVREV010000021.1"/>
</dbReference>
<sequence>MTFHATSGTSGGSAVITLSGDLTGEAAAAEFRGHVEHAVQDAPRRLVLDVRRLPALTAAGLRCIAFAQQHLPPTAQIFVLGATPAFRETLRHGGLAESVTLLDEQPGN</sequence>
<organism evidence="2 3">
    <name type="scientific">Streptomyces johnsoniae</name>
    <dbReference type="NCBI Taxonomy" id="3075532"/>
    <lineage>
        <taxon>Bacteria</taxon>
        <taxon>Bacillati</taxon>
        <taxon>Actinomycetota</taxon>
        <taxon>Actinomycetes</taxon>
        <taxon>Kitasatosporales</taxon>
        <taxon>Streptomycetaceae</taxon>
        <taxon>Streptomyces</taxon>
    </lineage>
</organism>
<feature type="domain" description="STAS" evidence="1">
    <location>
        <begin position="3"/>
        <end position="108"/>
    </location>
</feature>
<comment type="caution">
    <text evidence="2">The sequence shown here is derived from an EMBL/GenBank/DDBJ whole genome shotgun (WGS) entry which is preliminary data.</text>
</comment>
<dbReference type="InterPro" id="IPR002645">
    <property type="entry name" value="STAS_dom"/>
</dbReference>
<accession>A0ABU2SCD1</accession>
<evidence type="ECO:0000313" key="3">
    <source>
        <dbReference type="Proteomes" id="UP001183615"/>
    </source>
</evidence>
<dbReference type="CDD" id="cd07043">
    <property type="entry name" value="STAS_anti-anti-sigma_factors"/>
    <property type="match status" value="1"/>
</dbReference>
<proteinExistence type="predicted"/>
<reference evidence="3" key="1">
    <citation type="submission" date="2023-07" db="EMBL/GenBank/DDBJ databases">
        <title>30 novel species of actinomycetes from the DSMZ collection.</title>
        <authorList>
            <person name="Nouioui I."/>
        </authorList>
    </citation>
    <scope>NUCLEOTIDE SEQUENCE [LARGE SCALE GENOMIC DNA]</scope>
    <source>
        <strain evidence="3">DSM 41886</strain>
    </source>
</reference>
<keyword evidence="3" id="KW-1185">Reference proteome</keyword>
<dbReference type="Proteomes" id="UP001183615">
    <property type="component" value="Unassembled WGS sequence"/>
</dbReference>
<dbReference type="Gene3D" id="3.30.750.24">
    <property type="entry name" value="STAS domain"/>
    <property type="match status" value="1"/>
</dbReference>
<evidence type="ECO:0000259" key="1">
    <source>
        <dbReference type="PROSITE" id="PS50801"/>
    </source>
</evidence>
<gene>
    <name evidence="2" type="ORF">RM779_29200</name>
</gene>
<name>A0ABU2SCD1_9ACTN</name>
<dbReference type="SUPFAM" id="SSF52091">
    <property type="entry name" value="SpoIIaa-like"/>
    <property type="match status" value="1"/>
</dbReference>
<protein>
    <submittedName>
        <fullName evidence="2">STAS domain-containing protein</fullName>
    </submittedName>
</protein>
<dbReference type="PROSITE" id="PS50801">
    <property type="entry name" value="STAS"/>
    <property type="match status" value="1"/>
</dbReference>
<dbReference type="InterPro" id="IPR036513">
    <property type="entry name" value="STAS_dom_sf"/>
</dbReference>
<dbReference type="Pfam" id="PF13466">
    <property type="entry name" value="STAS_2"/>
    <property type="match status" value="1"/>
</dbReference>
<dbReference type="InterPro" id="IPR058548">
    <property type="entry name" value="MlaB-like_STAS"/>
</dbReference>
<dbReference type="EMBL" id="JAVREV010000021">
    <property type="protein sequence ID" value="MDT0446642.1"/>
    <property type="molecule type" value="Genomic_DNA"/>
</dbReference>
<evidence type="ECO:0000313" key="2">
    <source>
        <dbReference type="EMBL" id="MDT0446642.1"/>
    </source>
</evidence>